<dbReference type="AlphaFoldDB" id="A0A2S8SXK1"/>
<dbReference type="InterPro" id="IPR032678">
    <property type="entry name" value="tRNA-synt_1_cat_dom"/>
</dbReference>
<dbReference type="SUPFAM" id="SSF52374">
    <property type="entry name" value="Nucleotidylyl transferase"/>
    <property type="match status" value="1"/>
</dbReference>
<keyword evidence="10 12" id="KW-0648">Protein biosynthesis</keyword>
<dbReference type="EC" id="6.1.1.16" evidence="12"/>
<dbReference type="GO" id="GO:0004817">
    <property type="term" value="F:cysteine-tRNA ligase activity"/>
    <property type="evidence" value="ECO:0007669"/>
    <property type="project" value="UniProtKB-UniRule"/>
</dbReference>
<dbReference type="InterPro" id="IPR015273">
    <property type="entry name" value="Cys-tRNA-synt_Ia_DALR"/>
</dbReference>
<comment type="subunit">
    <text evidence="3 12">Monomer.</text>
</comment>
<evidence type="ECO:0000256" key="9">
    <source>
        <dbReference type="ARBA" id="ARBA00022840"/>
    </source>
</evidence>
<evidence type="ECO:0000256" key="8">
    <source>
        <dbReference type="ARBA" id="ARBA00022833"/>
    </source>
</evidence>
<feature type="binding site" evidence="12">
    <location>
        <position position="257"/>
    </location>
    <ligand>
        <name>Zn(2+)</name>
        <dbReference type="ChEBI" id="CHEBI:29105"/>
    </ligand>
</feature>
<feature type="binding site" evidence="12">
    <location>
        <position position="294"/>
    </location>
    <ligand>
        <name>ATP</name>
        <dbReference type="ChEBI" id="CHEBI:30616"/>
    </ligand>
</feature>
<dbReference type="EMBL" id="NIGF01000001">
    <property type="protein sequence ID" value="PQV65530.1"/>
    <property type="molecule type" value="Genomic_DNA"/>
</dbReference>
<dbReference type="InParanoid" id="A0A2S8SXK1"/>
<dbReference type="InterPro" id="IPR014729">
    <property type="entry name" value="Rossmann-like_a/b/a_fold"/>
</dbReference>
<evidence type="ECO:0000313" key="14">
    <source>
        <dbReference type="EMBL" id="PQV65530.1"/>
    </source>
</evidence>
<evidence type="ECO:0000256" key="10">
    <source>
        <dbReference type="ARBA" id="ARBA00022917"/>
    </source>
</evidence>
<dbReference type="PRINTS" id="PR00983">
    <property type="entry name" value="TRNASYNTHCYS"/>
</dbReference>
<comment type="subcellular location">
    <subcellularLocation>
        <location evidence="1 12">Cytoplasm</location>
    </subcellularLocation>
</comment>
<dbReference type="SMART" id="SM00840">
    <property type="entry name" value="DALR_2"/>
    <property type="match status" value="1"/>
</dbReference>
<feature type="short sequence motif" description="'KMSKS' region" evidence="12">
    <location>
        <begin position="291"/>
        <end position="295"/>
    </location>
</feature>
<feature type="binding site" evidence="12">
    <location>
        <position position="232"/>
    </location>
    <ligand>
        <name>Zn(2+)</name>
        <dbReference type="ChEBI" id="CHEBI:29105"/>
    </ligand>
</feature>
<comment type="cofactor">
    <cofactor evidence="12">
        <name>Zn(2+)</name>
        <dbReference type="ChEBI" id="CHEBI:29105"/>
    </cofactor>
    <text evidence="12">Binds 1 zinc ion per subunit.</text>
</comment>
<comment type="caution">
    <text evidence="14">The sequence shown here is derived from an EMBL/GenBank/DDBJ whole genome shotgun (WGS) entry which is preliminary data.</text>
</comment>
<keyword evidence="6 12" id="KW-0479">Metal-binding</keyword>
<accession>A0A2S8SXK1</accession>
<proteinExistence type="inferred from homology"/>
<dbReference type="InterPro" id="IPR015803">
    <property type="entry name" value="Cys-tRNA-ligase"/>
</dbReference>
<evidence type="ECO:0000256" key="5">
    <source>
        <dbReference type="ARBA" id="ARBA00022598"/>
    </source>
</evidence>
<dbReference type="InterPro" id="IPR024909">
    <property type="entry name" value="Cys-tRNA/MSH_ligase"/>
</dbReference>
<dbReference type="GO" id="GO:0006423">
    <property type="term" value="P:cysteinyl-tRNA aminoacylation"/>
    <property type="evidence" value="ECO:0007669"/>
    <property type="project" value="UniProtKB-UniRule"/>
</dbReference>
<feature type="binding site" evidence="12">
    <location>
        <position position="52"/>
    </location>
    <ligand>
        <name>Zn(2+)</name>
        <dbReference type="ChEBI" id="CHEBI:29105"/>
    </ligand>
</feature>
<reference evidence="14 15" key="1">
    <citation type="journal article" date="2018" name="Syst. Appl. Microbiol.">
        <title>Abditibacterium utsteinense sp. nov., the first cultivated member of candidate phylum FBP, isolated from ice-free Antarctic soil samples.</title>
        <authorList>
            <person name="Tahon G."/>
            <person name="Tytgat B."/>
            <person name="Lebbe L."/>
            <person name="Carlier A."/>
            <person name="Willems A."/>
        </authorList>
    </citation>
    <scope>NUCLEOTIDE SEQUENCE [LARGE SCALE GENOMIC DNA]</scope>
    <source>
        <strain evidence="14 15">LMG 29911</strain>
    </source>
</reference>
<dbReference type="NCBIfam" id="TIGR00435">
    <property type="entry name" value="cysS"/>
    <property type="match status" value="1"/>
</dbReference>
<dbReference type="Pfam" id="PF09190">
    <property type="entry name" value="DALR_2"/>
    <property type="match status" value="1"/>
</dbReference>
<comment type="similarity">
    <text evidence="2 12">Belongs to the class-I aminoacyl-tRNA synthetase family.</text>
</comment>
<feature type="short sequence motif" description="'HIGH' region" evidence="12">
    <location>
        <begin position="54"/>
        <end position="64"/>
    </location>
</feature>
<feature type="domain" description="Cysteinyl-tRNA synthetase class Ia DALR" evidence="13">
    <location>
        <begin position="366"/>
        <end position="424"/>
    </location>
</feature>
<dbReference type="GO" id="GO:0005524">
    <property type="term" value="F:ATP binding"/>
    <property type="evidence" value="ECO:0007669"/>
    <property type="project" value="UniProtKB-UniRule"/>
</dbReference>
<evidence type="ECO:0000256" key="7">
    <source>
        <dbReference type="ARBA" id="ARBA00022741"/>
    </source>
</evidence>
<dbReference type="GO" id="GO:0005737">
    <property type="term" value="C:cytoplasm"/>
    <property type="evidence" value="ECO:0007669"/>
    <property type="project" value="UniProtKB-SubCell"/>
</dbReference>
<feature type="binding site" evidence="12">
    <location>
        <position position="261"/>
    </location>
    <ligand>
        <name>Zn(2+)</name>
        <dbReference type="ChEBI" id="CHEBI:29105"/>
    </ligand>
</feature>
<evidence type="ECO:0000256" key="4">
    <source>
        <dbReference type="ARBA" id="ARBA00022490"/>
    </source>
</evidence>
<dbReference type="PANTHER" id="PTHR10890">
    <property type="entry name" value="CYSTEINYL-TRNA SYNTHETASE"/>
    <property type="match status" value="1"/>
</dbReference>
<dbReference type="HAMAP" id="MF_00041">
    <property type="entry name" value="Cys_tRNA_synth"/>
    <property type="match status" value="1"/>
</dbReference>
<evidence type="ECO:0000256" key="6">
    <source>
        <dbReference type="ARBA" id="ARBA00022723"/>
    </source>
</evidence>
<dbReference type="Proteomes" id="UP000237684">
    <property type="component" value="Unassembled WGS sequence"/>
</dbReference>
<dbReference type="PANTHER" id="PTHR10890:SF3">
    <property type="entry name" value="CYSTEINE--TRNA LIGASE, CYTOPLASMIC"/>
    <property type="match status" value="1"/>
</dbReference>
<keyword evidence="15" id="KW-1185">Reference proteome</keyword>
<protein>
    <recommendedName>
        <fullName evidence="12">Cysteine--tRNA ligase</fullName>
        <ecNumber evidence="12">6.1.1.16</ecNumber>
    </recommendedName>
    <alternativeName>
        <fullName evidence="12">Cysteinyl-tRNA synthetase</fullName>
        <shortName evidence="12">CysRS</shortName>
    </alternativeName>
</protein>
<name>A0A2S8SXK1_9BACT</name>
<comment type="catalytic activity">
    <reaction evidence="12">
        <text>tRNA(Cys) + L-cysteine + ATP = L-cysteinyl-tRNA(Cys) + AMP + diphosphate</text>
        <dbReference type="Rhea" id="RHEA:17773"/>
        <dbReference type="Rhea" id="RHEA-COMP:9661"/>
        <dbReference type="Rhea" id="RHEA-COMP:9679"/>
        <dbReference type="ChEBI" id="CHEBI:30616"/>
        <dbReference type="ChEBI" id="CHEBI:33019"/>
        <dbReference type="ChEBI" id="CHEBI:35235"/>
        <dbReference type="ChEBI" id="CHEBI:78442"/>
        <dbReference type="ChEBI" id="CHEBI:78517"/>
        <dbReference type="ChEBI" id="CHEBI:456215"/>
        <dbReference type="EC" id="6.1.1.16"/>
    </reaction>
</comment>
<dbReference type="Gene3D" id="3.40.50.620">
    <property type="entry name" value="HUPs"/>
    <property type="match status" value="1"/>
</dbReference>
<organism evidence="14 15">
    <name type="scientific">Abditibacterium utsteinense</name>
    <dbReference type="NCBI Taxonomy" id="1960156"/>
    <lineage>
        <taxon>Bacteria</taxon>
        <taxon>Pseudomonadati</taxon>
        <taxon>Abditibacteriota</taxon>
        <taxon>Abditibacteriia</taxon>
        <taxon>Abditibacteriales</taxon>
        <taxon>Abditibacteriaceae</taxon>
        <taxon>Abditibacterium</taxon>
    </lineage>
</organism>
<evidence type="ECO:0000256" key="12">
    <source>
        <dbReference type="HAMAP-Rule" id="MF_00041"/>
    </source>
</evidence>
<dbReference type="Pfam" id="PF01406">
    <property type="entry name" value="tRNA-synt_1e"/>
    <property type="match status" value="1"/>
</dbReference>
<keyword evidence="8 12" id="KW-0862">Zinc</keyword>
<evidence type="ECO:0000259" key="13">
    <source>
        <dbReference type="SMART" id="SM00840"/>
    </source>
</evidence>
<evidence type="ECO:0000256" key="3">
    <source>
        <dbReference type="ARBA" id="ARBA00011245"/>
    </source>
</evidence>
<dbReference type="InterPro" id="IPR009080">
    <property type="entry name" value="tRNAsynth_Ia_anticodon-bd"/>
</dbReference>
<keyword evidence="5 12" id="KW-0436">Ligase</keyword>
<keyword evidence="7 12" id="KW-0547">Nucleotide-binding</keyword>
<keyword evidence="9 12" id="KW-0067">ATP-binding</keyword>
<keyword evidence="4 12" id="KW-0963">Cytoplasm</keyword>
<evidence type="ECO:0000313" key="15">
    <source>
        <dbReference type="Proteomes" id="UP000237684"/>
    </source>
</evidence>
<evidence type="ECO:0000256" key="11">
    <source>
        <dbReference type="ARBA" id="ARBA00023146"/>
    </source>
</evidence>
<gene>
    <name evidence="12" type="primary">cysS</name>
    <name evidence="14" type="ORF">B1R32_101272</name>
</gene>
<keyword evidence="11 12" id="KW-0030">Aminoacyl-tRNA synthetase</keyword>
<evidence type="ECO:0000256" key="1">
    <source>
        <dbReference type="ARBA" id="ARBA00004496"/>
    </source>
</evidence>
<dbReference type="Gene3D" id="1.20.120.1910">
    <property type="entry name" value="Cysteine-tRNA ligase, C-terminal anti-codon recognition domain"/>
    <property type="match status" value="1"/>
</dbReference>
<dbReference type="CDD" id="cd00672">
    <property type="entry name" value="CysRS_core"/>
    <property type="match status" value="1"/>
</dbReference>
<sequence length="474" mass="52628">MELRDKQARRIENSFAKLRGVSELQISLYNSLSRQKEPLSPRTAGEISLYVCGVTPYDKLHIGHARAFLTYDVLRRFLENRGLKVLHIQNVTDIDDKIITRAREVGEEPLALSSRFHEESLLELAQLDILPAHQYPKVTTHIAPILEMVEKLESQGHAYAREGDVYFDVSSDEDYGKLSGQRVEELNAGARIEAGDIKDDPADFALWKGAKTGEPAWESKYGAGRPGWHIECSAMALEILGEGFDIHGGARELMFPHHENEIAQSESYLGEGSTFAKTWWHCGELRVGGAKMSKSLNNFVSVGDALGLAPKNVWRLLFLSTHPRSPLDYNEGKLEQAKSSWNRINNALQNAEEAEWSEAARAFQAKFNAALSDDLNTPEALAAVFDAVSEFNRSGDASLAYAAKNGLETLGFSFETAAIGDALTPQLLEILISVRNQARERRDFKTSDSIRDQLSAHGVVLEDGIDGTVWKIES</sequence>
<dbReference type="FunCoup" id="A0A2S8SXK1">
    <property type="interactions" value="371"/>
</dbReference>
<dbReference type="GO" id="GO:0008270">
    <property type="term" value="F:zinc ion binding"/>
    <property type="evidence" value="ECO:0007669"/>
    <property type="project" value="UniProtKB-UniRule"/>
</dbReference>
<evidence type="ECO:0000256" key="2">
    <source>
        <dbReference type="ARBA" id="ARBA00005594"/>
    </source>
</evidence>
<dbReference type="SUPFAM" id="SSF47323">
    <property type="entry name" value="Anticodon-binding domain of a subclass of class I aminoacyl-tRNA synthetases"/>
    <property type="match status" value="1"/>
</dbReference>